<evidence type="ECO:0000256" key="7">
    <source>
        <dbReference type="ARBA" id="ARBA00023015"/>
    </source>
</evidence>
<comment type="subcellular location">
    <subcellularLocation>
        <location evidence="1">Nucleus</location>
    </subcellularLocation>
</comment>
<keyword evidence="4" id="KW-0677">Repeat</keyword>
<organism evidence="13 14">
    <name type="scientific">Diploptera punctata</name>
    <name type="common">Pacific beetle cockroach</name>
    <dbReference type="NCBI Taxonomy" id="6984"/>
    <lineage>
        <taxon>Eukaryota</taxon>
        <taxon>Metazoa</taxon>
        <taxon>Ecdysozoa</taxon>
        <taxon>Arthropoda</taxon>
        <taxon>Hexapoda</taxon>
        <taxon>Insecta</taxon>
        <taxon>Pterygota</taxon>
        <taxon>Neoptera</taxon>
        <taxon>Polyneoptera</taxon>
        <taxon>Dictyoptera</taxon>
        <taxon>Blattodea</taxon>
        <taxon>Blaberoidea</taxon>
        <taxon>Blaberidae</taxon>
        <taxon>Diplopterinae</taxon>
        <taxon>Diploptera</taxon>
    </lineage>
</organism>
<dbReference type="PANTHER" id="PTHR23235">
    <property type="entry name" value="KRUEPPEL-LIKE TRANSCRIPTION FACTOR"/>
    <property type="match status" value="1"/>
</dbReference>
<dbReference type="GO" id="GO:0000981">
    <property type="term" value="F:DNA-binding transcription factor activity, RNA polymerase II-specific"/>
    <property type="evidence" value="ECO:0007669"/>
    <property type="project" value="TreeGrafter"/>
</dbReference>
<dbReference type="GO" id="GO:0040029">
    <property type="term" value="P:epigenetic regulation of gene expression"/>
    <property type="evidence" value="ECO:0007669"/>
    <property type="project" value="UniProtKB-ARBA"/>
</dbReference>
<feature type="non-terminal residue" evidence="13">
    <location>
        <position position="1"/>
    </location>
</feature>
<comment type="caution">
    <text evidence="13">The sequence shown here is derived from an EMBL/GenBank/DDBJ whole genome shotgun (WGS) entry which is preliminary data.</text>
</comment>
<dbReference type="PANTHER" id="PTHR23235:SF120">
    <property type="entry name" value="KRUPPEL-LIKE FACTOR 15"/>
    <property type="match status" value="1"/>
</dbReference>
<dbReference type="Proteomes" id="UP001233999">
    <property type="component" value="Unassembled WGS sequence"/>
</dbReference>
<dbReference type="Gene3D" id="3.30.160.60">
    <property type="entry name" value="Classic Zinc Finger"/>
    <property type="match status" value="3"/>
</dbReference>
<keyword evidence="8" id="KW-0238">DNA-binding</keyword>
<dbReference type="PROSITE" id="PS50157">
    <property type="entry name" value="ZINC_FINGER_C2H2_2"/>
    <property type="match status" value="3"/>
</dbReference>
<dbReference type="GO" id="GO:0008270">
    <property type="term" value="F:zinc ion binding"/>
    <property type="evidence" value="ECO:0007669"/>
    <property type="project" value="UniProtKB-KW"/>
</dbReference>
<feature type="domain" description="C2H2-type" evidence="12">
    <location>
        <begin position="16"/>
        <end position="43"/>
    </location>
</feature>
<evidence type="ECO:0000256" key="1">
    <source>
        <dbReference type="ARBA" id="ARBA00004123"/>
    </source>
</evidence>
<feature type="domain" description="C2H2-type" evidence="12">
    <location>
        <begin position="44"/>
        <end position="71"/>
    </location>
</feature>
<dbReference type="SUPFAM" id="SSF57667">
    <property type="entry name" value="beta-beta-alpha zinc fingers"/>
    <property type="match status" value="2"/>
</dbReference>
<keyword evidence="10" id="KW-0539">Nucleus</keyword>
<evidence type="ECO:0000256" key="5">
    <source>
        <dbReference type="ARBA" id="ARBA00022771"/>
    </source>
</evidence>
<protein>
    <recommendedName>
        <fullName evidence="12">C2H2-type domain-containing protein</fullName>
    </recommendedName>
</protein>
<evidence type="ECO:0000256" key="6">
    <source>
        <dbReference type="ARBA" id="ARBA00022833"/>
    </source>
</evidence>
<dbReference type="GO" id="GO:0000785">
    <property type="term" value="C:chromatin"/>
    <property type="evidence" value="ECO:0007669"/>
    <property type="project" value="UniProtKB-ARBA"/>
</dbReference>
<evidence type="ECO:0000259" key="12">
    <source>
        <dbReference type="PROSITE" id="PS50157"/>
    </source>
</evidence>
<accession>A0AAD7ZWF1</accession>
<dbReference type="InterPro" id="IPR036236">
    <property type="entry name" value="Znf_C2H2_sf"/>
</dbReference>
<evidence type="ECO:0000256" key="11">
    <source>
        <dbReference type="PROSITE-ProRule" id="PRU00042"/>
    </source>
</evidence>
<gene>
    <name evidence="13" type="ORF">L9F63_018935</name>
</gene>
<dbReference type="FunFam" id="3.30.160.60:FF:000224">
    <property type="entry name" value="Zinc finger protein 329"/>
    <property type="match status" value="1"/>
</dbReference>
<keyword evidence="9" id="KW-0804">Transcription</keyword>
<dbReference type="GO" id="GO:0003682">
    <property type="term" value="F:chromatin binding"/>
    <property type="evidence" value="ECO:0007669"/>
    <property type="project" value="UniProtKB-ARBA"/>
</dbReference>
<dbReference type="EMBL" id="JASPKZ010006080">
    <property type="protein sequence ID" value="KAJ9587641.1"/>
    <property type="molecule type" value="Genomic_DNA"/>
</dbReference>
<proteinExistence type="inferred from homology"/>
<dbReference type="PROSITE" id="PS00028">
    <property type="entry name" value="ZINC_FINGER_C2H2_1"/>
    <property type="match status" value="3"/>
</dbReference>
<dbReference type="SMART" id="SM00355">
    <property type="entry name" value="ZnF_C2H2"/>
    <property type="match status" value="3"/>
</dbReference>
<dbReference type="GO" id="GO:0005634">
    <property type="term" value="C:nucleus"/>
    <property type="evidence" value="ECO:0007669"/>
    <property type="project" value="UniProtKB-SubCell"/>
</dbReference>
<evidence type="ECO:0000256" key="9">
    <source>
        <dbReference type="ARBA" id="ARBA00023163"/>
    </source>
</evidence>
<dbReference type="Pfam" id="PF00096">
    <property type="entry name" value="zf-C2H2"/>
    <property type="match status" value="3"/>
</dbReference>
<keyword evidence="3" id="KW-0479">Metal-binding</keyword>
<evidence type="ECO:0000256" key="2">
    <source>
        <dbReference type="ARBA" id="ARBA00006991"/>
    </source>
</evidence>
<evidence type="ECO:0000256" key="3">
    <source>
        <dbReference type="ARBA" id="ARBA00022723"/>
    </source>
</evidence>
<reference evidence="13" key="2">
    <citation type="submission" date="2023-05" db="EMBL/GenBank/DDBJ databases">
        <authorList>
            <person name="Fouks B."/>
        </authorList>
    </citation>
    <scope>NUCLEOTIDE SEQUENCE</scope>
    <source>
        <strain evidence="13">Stay&amp;Tobe</strain>
        <tissue evidence="13">Testes</tissue>
    </source>
</reference>
<evidence type="ECO:0000256" key="4">
    <source>
        <dbReference type="ARBA" id="ARBA00022737"/>
    </source>
</evidence>
<comment type="similarity">
    <text evidence="2">Belongs to the krueppel C2H2-type zinc-finger protein family.</text>
</comment>
<keyword evidence="7" id="KW-0805">Transcription regulation</keyword>
<reference evidence="13" key="1">
    <citation type="journal article" date="2023" name="IScience">
        <title>Live-bearing cockroach genome reveals convergent evolutionary mechanisms linked to viviparity in insects and beyond.</title>
        <authorList>
            <person name="Fouks B."/>
            <person name="Harrison M.C."/>
            <person name="Mikhailova A.A."/>
            <person name="Marchal E."/>
            <person name="English S."/>
            <person name="Carruthers M."/>
            <person name="Jennings E.C."/>
            <person name="Chiamaka E.L."/>
            <person name="Frigard R.A."/>
            <person name="Pippel M."/>
            <person name="Attardo G.M."/>
            <person name="Benoit J.B."/>
            <person name="Bornberg-Bauer E."/>
            <person name="Tobe S.S."/>
        </authorList>
    </citation>
    <scope>NUCLEOTIDE SEQUENCE</scope>
    <source>
        <strain evidence="13">Stay&amp;Tobe</strain>
    </source>
</reference>
<dbReference type="FunFam" id="3.30.160.60:FF:000690">
    <property type="entry name" value="Zinc finger protein 354C"/>
    <property type="match status" value="1"/>
</dbReference>
<dbReference type="FunFam" id="3.30.160.60:FF:000446">
    <property type="entry name" value="Zinc finger protein"/>
    <property type="match status" value="1"/>
</dbReference>
<keyword evidence="5 11" id="KW-0863">Zinc-finger</keyword>
<name>A0AAD7ZWF1_DIPPU</name>
<evidence type="ECO:0000256" key="10">
    <source>
        <dbReference type="ARBA" id="ARBA00023242"/>
    </source>
</evidence>
<feature type="domain" description="C2H2-type" evidence="12">
    <location>
        <begin position="72"/>
        <end position="94"/>
    </location>
</feature>
<sequence>VRLEHIKRDHYKQRPHACLACGKTFYKKYDLKIHLRTHTKERPYICGTCGKSFYHLSHIIRHERIHSGHRPYQCPDCGRQFNQSSSLKSHRQRHNQCVKKVVTGMEVGSQECQYNQNFLILDLMRTTIRRS</sequence>
<dbReference type="AlphaFoldDB" id="A0AAD7ZWF1"/>
<evidence type="ECO:0000313" key="13">
    <source>
        <dbReference type="EMBL" id="KAJ9587641.1"/>
    </source>
</evidence>
<dbReference type="InterPro" id="IPR013087">
    <property type="entry name" value="Znf_C2H2_type"/>
</dbReference>
<dbReference type="GO" id="GO:0000978">
    <property type="term" value="F:RNA polymerase II cis-regulatory region sequence-specific DNA binding"/>
    <property type="evidence" value="ECO:0007669"/>
    <property type="project" value="TreeGrafter"/>
</dbReference>
<keyword evidence="14" id="KW-1185">Reference proteome</keyword>
<evidence type="ECO:0000256" key="8">
    <source>
        <dbReference type="ARBA" id="ARBA00023125"/>
    </source>
</evidence>
<evidence type="ECO:0000313" key="14">
    <source>
        <dbReference type="Proteomes" id="UP001233999"/>
    </source>
</evidence>
<keyword evidence="6" id="KW-0862">Zinc</keyword>